<dbReference type="PROSITE" id="PS00198">
    <property type="entry name" value="4FE4S_FER_1"/>
    <property type="match status" value="1"/>
</dbReference>
<sequence length="510" mass="54250">MNPARLWRFHGGLALPGHKADTTRLPLSAASVPERLVFPLPQGDGWLEPVVSPGERVLKYQTIARDPDQRQPPLHASSSGRIAAIAALPLPHPSGLTGPCIVVETDGADTPLPCRGVADYRHEGPAALRLRLHEAGVVGLGGAGYPTAQKLAPRPVDILVLNGTDCEPYLSCDELLLRQHAAEVLLGAQILRHILGAERILLALQDNQPEAHAAATAALRAGGYPDTMVQVVPARYPVGAEGPLIHLLTGRELPSGGVPADIGVACQNVATAAAVAAAVVQGQPLIARIVTLAGGGLHQPRNLWARIGTPIAHLVAHCGGYRDTAEHLILGGPLTGFALPRDDLPIGKTTRGILVAGRGELTGAAHALPCIRCGACHAVCPVRLLPQQLFWYGRSGQLDHAADHQLLACIECGCCDLVCPSGIPLLQTLRATKGQLLARQRERERAERARRRFEARQARQAERRRVQAEAAARRKAALEQGAQPEIREALERVRQKRAGKRVPTQGSPPA</sequence>
<dbReference type="PANTHER" id="PTHR43034:SF2">
    <property type="entry name" value="ION-TRANSLOCATING OXIDOREDUCTASE COMPLEX SUBUNIT C"/>
    <property type="match status" value="1"/>
</dbReference>
<dbReference type="InterPro" id="IPR010208">
    <property type="entry name" value="Ion_transpt_RnfC/RsxC"/>
</dbReference>
<dbReference type="Gene3D" id="3.40.50.11540">
    <property type="entry name" value="NADH-ubiquinone oxidoreductase 51kDa subunit"/>
    <property type="match status" value="1"/>
</dbReference>
<evidence type="ECO:0000256" key="3">
    <source>
        <dbReference type="ARBA" id="ARBA00022723"/>
    </source>
</evidence>
<dbReference type="Gene3D" id="3.30.70.20">
    <property type="match status" value="1"/>
</dbReference>
<evidence type="ECO:0000256" key="8">
    <source>
        <dbReference type="HAMAP-Rule" id="MF_00461"/>
    </source>
</evidence>
<feature type="binding site" evidence="8">
    <location>
        <position position="415"/>
    </location>
    <ligand>
        <name>[4Fe-4S] cluster</name>
        <dbReference type="ChEBI" id="CHEBI:49883"/>
        <label>2</label>
    </ligand>
</feature>
<dbReference type="EMBL" id="OZ026884">
    <property type="protein sequence ID" value="CAL1239526.1"/>
    <property type="molecule type" value="Genomic_DNA"/>
</dbReference>
<dbReference type="SUPFAM" id="SSF46548">
    <property type="entry name" value="alpha-helical ferredoxin"/>
    <property type="match status" value="1"/>
</dbReference>
<keyword evidence="8" id="KW-0997">Cell inner membrane</keyword>
<dbReference type="PANTHER" id="PTHR43034">
    <property type="entry name" value="ION-TRANSLOCATING OXIDOREDUCTASE COMPLEX SUBUNIT C"/>
    <property type="match status" value="1"/>
</dbReference>
<comment type="cofactor">
    <cofactor evidence="8">
        <name>[4Fe-4S] cluster</name>
        <dbReference type="ChEBI" id="CHEBI:49883"/>
    </cofactor>
    <text evidence="8">Binds 2 [4Fe-4S] clusters per subunit.</text>
</comment>
<feature type="compositionally biased region" description="Basic and acidic residues" evidence="9">
    <location>
        <begin position="448"/>
        <end position="467"/>
    </location>
</feature>
<evidence type="ECO:0000256" key="7">
    <source>
        <dbReference type="ARBA" id="ARBA00023014"/>
    </source>
</evidence>
<keyword evidence="4 8" id="KW-0677">Repeat</keyword>
<evidence type="ECO:0000256" key="5">
    <source>
        <dbReference type="ARBA" id="ARBA00022982"/>
    </source>
</evidence>
<comment type="similarity">
    <text evidence="8">Belongs to the 4Fe4S bacterial-type ferredoxin family. RnfC subfamily.</text>
</comment>
<dbReference type="HAMAP" id="MF_00461">
    <property type="entry name" value="RsxC_RnfC"/>
    <property type="match status" value="1"/>
</dbReference>
<feature type="region of interest" description="Disordered" evidence="9">
    <location>
        <begin position="448"/>
        <end position="510"/>
    </location>
</feature>
<keyword evidence="8" id="KW-1278">Translocase</keyword>
<reference evidence="11 12" key="1">
    <citation type="submission" date="2024-04" db="EMBL/GenBank/DDBJ databases">
        <authorList>
            <person name="Cremers G."/>
        </authorList>
    </citation>
    <scope>NUCLEOTIDE SEQUENCE [LARGE SCALE GENOMIC DNA]</scope>
    <source>
        <strain evidence="11">MeCH1-AG</strain>
    </source>
</reference>
<dbReference type="InterPro" id="IPR026902">
    <property type="entry name" value="RnfC_N"/>
</dbReference>
<dbReference type="NCBIfam" id="TIGR01945">
    <property type="entry name" value="rnfC"/>
    <property type="match status" value="1"/>
</dbReference>
<dbReference type="InterPro" id="IPR017900">
    <property type="entry name" value="4Fe4S_Fe_S_CS"/>
</dbReference>
<keyword evidence="1 8" id="KW-0813">Transport</keyword>
<feature type="binding site" evidence="8">
    <location>
        <position position="370"/>
    </location>
    <ligand>
        <name>[4Fe-4S] cluster</name>
        <dbReference type="ChEBI" id="CHEBI:49883"/>
        <label>1</label>
    </ligand>
</feature>
<dbReference type="NCBIfam" id="NF003454">
    <property type="entry name" value="PRK05035.1"/>
    <property type="match status" value="1"/>
</dbReference>
<feature type="binding site" evidence="8">
    <location>
        <position position="376"/>
    </location>
    <ligand>
        <name>[4Fe-4S] cluster</name>
        <dbReference type="ChEBI" id="CHEBI:49883"/>
        <label>1</label>
    </ligand>
</feature>
<evidence type="ECO:0000256" key="2">
    <source>
        <dbReference type="ARBA" id="ARBA00022485"/>
    </source>
</evidence>
<feature type="binding site" evidence="8">
    <location>
        <position position="409"/>
    </location>
    <ligand>
        <name>[4Fe-4S] cluster</name>
        <dbReference type="ChEBI" id="CHEBI:49883"/>
        <label>2</label>
    </ligand>
</feature>
<dbReference type="InterPro" id="IPR037225">
    <property type="entry name" value="Nuo51_FMN-bd_sf"/>
</dbReference>
<keyword evidence="7 8" id="KW-0411">Iron-sulfur</keyword>
<keyword evidence="5 8" id="KW-0249">Electron transport</keyword>
<feature type="binding site" evidence="8">
    <location>
        <position position="412"/>
    </location>
    <ligand>
        <name>[4Fe-4S] cluster</name>
        <dbReference type="ChEBI" id="CHEBI:49883"/>
        <label>2</label>
    </ligand>
</feature>
<dbReference type="SUPFAM" id="SSF142019">
    <property type="entry name" value="Nqo1 FMN-binding domain-like"/>
    <property type="match status" value="1"/>
</dbReference>
<gene>
    <name evidence="8 11" type="primary">rnfC</name>
    <name evidence="11" type="ORF">MECH1_V1_0750</name>
</gene>
<protein>
    <recommendedName>
        <fullName evidence="8">Ion-translocating oxidoreductase complex subunit C</fullName>
        <ecNumber evidence="8">7.-.-.-</ecNumber>
    </recommendedName>
    <alternativeName>
        <fullName evidence="8">Rnf electron transport complex subunit C</fullName>
    </alternativeName>
</protein>
<feature type="binding site" evidence="8">
    <location>
        <position position="380"/>
    </location>
    <ligand>
        <name>[4Fe-4S] cluster</name>
        <dbReference type="ChEBI" id="CHEBI:49883"/>
        <label>2</label>
    </ligand>
</feature>
<dbReference type="InterPro" id="IPR019554">
    <property type="entry name" value="Soluble_ligand-bd"/>
</dbReference>
<dbReference type="EC" id="7.-.-.-" evidence="8"/>
<feature type="domain" description="4Fe-4S ferredoxin-type" evidence="10">
    <location>
        <begin position="398"/>
        <end position="429"/>
    </location>
</feature>
<evidence type="ECO:0000256" key="9">
    <source>
        <dbReference type="SAM" id="MobiDB-lite"/>
    </source>
</evidence>
<keyword evidence="6 8" id="KW-0408">Iron</keyword>
<keyword evidence="12" id="KW-1185">Reference proteome</keyword>
<feature type="binding site" evidence="8">
    <location>
        <position position="419"/>
    </location>
    <ligand>
        <name>[4Fe-4S] cluster</name>
        <dbReference type="ChEBI" id="CHEBI:49883"/>
        <label>1</label>
    </ligand>
</feature>
<accession>A0ABP1C5L0</accession>
<dbReference type="RefSeq" id="WP_348759071.1">
    <property type="nucleotide sequence ID" value="NZ_OZ026884.1"/>
</dbReference>
<evidence type="ECO:0000313" key="11">
    <source>
        <dbReference type="EMBL" id="CAL1239526.1"/>
    </source>
</evidence>
<evidence type="ECO:0000313" key="12">
    <source>
        <dbReference type="Proteomes" id="UP001497493"/>
    </source>
</evidence>
<dbReference type="Pfam" id="PF12838">
    <property type="entry name" value="Fer4_7"/>
    <property type="match status" value="1"/>
</dbReference>
<keyword evidence="8" id="KW-1003">Cell membrane</keyword>
<comment type="function">
    <text evidence="8">Part of a membrane-bound complex that couples electron transfer with translocation of ions across the membrane.</text>
</comment>
<keyword evidence="3 8" id="KW-0479">Metal-binding</keyword>
<dbReference type="InterPro" id="IPR017896">
    <property type="entry name" value="4Fe4S_Fe-S-bd"/>
</dbReference>
<comment type="subunit">
    <text evidence="8">The complex is composed of six subunits: RnfA, RnfB, RnfC, RnfD, RnfE and RnfG.</text>
</comment>
<feature type="domain" description="4Fe-4S ferredoxin-type" evidence="10">
    <location>
        <begin position="359"/>
        <end position="390"/>
    </location>
</feature>
<name>A0ABP1C5L0_9GAMM</name>
<dbReference type="Pfam" id="PF13375">
    <property type="entry name" value="RnfC_N"/>
    <property type="match status" value="1"/>
</dbReference>
<evidence type="ECO:0000256" key="1">
    <source>
        <dbReference type="ARBA" id="ARBA00022448"/>
    </source>
</evidence>
<dbReference type="Pfam" id="PF10531">
    <property type="entry name" value="SLBB"/>
    <property type="match status" value="1"/>
</dbReference>
<dbReference type="Pfam" id="PF01512">
    <property type="entry name" value="Complex1_51K"/>
    <property type="match status" value="1"/>
</dbReference>
<dbReference type="PROSITE" id="PS51379">
    <property type="entry name" value="4FE4S_FER_2"/>
    <property type="match status" value="2"/>
</dbReference>
<proteinExistence type="inferred from homology"/>
<feature type="binding site" evidence="8">
    <location>
        <position position="373"/>
    </location>
    <ligand>
        <name>[4Fe-4S] cluster</name>
        <dbReference type="ChEBI" id="CHEBI:49883"/>
        <label>1</label>
    </ligand>
</feature>
<dbReference type="Proteomes" id="UP001497493">
    <property type="component" value="Chromosome"/>
</dbReference>
<organism evidence="11 12">
    <name type="scientific">Candidatus Methylocalor cossyra</name>
    <dbReference type="NCBI Taxonomy" id="3108543"/>
    <lineage>
        <taxon>Bacteria</taxon>
        <taxon>Pseudomonadati</taxon>
        <taxon>Pseudomonadota</taxon>
        <taxon>Gammaproteobacteria</taxon>
        <taxon>Methylococcales</taxon>
        <taxon>Methylococcaceae</taxon>
        <taxon>Candidatus Methylocalor</taxon>
    </lineage>
</organism>
<dbReference type="InterPro" id="IPR011538">
    <property type="entry name" value="Nuo51_FMN-bd"/>
</dbReference>
<evidence type="ECO:0000256" key="6">
    <source>
        <dbReference type="ARBA" id="ARBA00023004"/>
    </source>
</evidence>
<evidence type="ECO:0000259" key="10">
    <source>
        <dbReference type="PROSITE" id="PS51379"/>
    </source>
</evidence>
<keyword evidence="8" id="KW-0472">Membrane</keyword>
<evidence type="ECO:0000256" key="4">
    <source>
        <dbReference type="ARBA" id="ARBA00022737"/>
    </source>
</evidence>
<keyword evidence="2 8" id="KW-0004">4Fe-4S</keyword>
<comment type="subcellular location">
    <subcellularLocation>
        <location evidence="8">Cell inner membrane</location>
        <topology evidence="8">Peripheral membrane protein</topology>
    </subcellularLocation>
</comment>